<evidence type="ECO:0000256" key="4">
    <source>
        <dbReference type="ARBA" id="ARBA00022729"/>
    </source>
</evidence>
<keyword evidence="4" id="KW-0732">Signal</keyword>
<evidence type="ECO:0000256" key="5">
    <source>
        <dbReference type="ARBA" id="ARBA00023136"/>
    </source>
</evidence>
<evidence type="ECO:0000256" key="7">
    <source>
        <dbReference type="ARBA" id="ARBA00023288"/>
    </source>
</evidence>
<dbReference type="eggNOG" id="ENOG502Z9N7">
    <property type="taxonomic scope" value="Bacteria"/>
</dbReference>
<comment type="similarity">
    <text evidence="2">Belongs to the GerABKC lipoprotein family.</text>
</comment>
<dbReference type="InterPro" id="IPR008844">
    <property type="entry name" value="Spore_GerAC-like"/>
</dbReference>
<dbReference type="RefSeq" id="WP_013777845.1">
    <property type="nucleotide sequence ID" value="NC_015519.1"/>
</dbReference>
<dbReference type="PANTHER" id="PTHR35789">
    <property type="entry name" value="SPORE GERMINATION PROTEIN B3"/>
    <property type="match status" value="1"/>
</dbReference>
<dbReference type="Gene3D" id="3.30.300.210">
    <property type="entry name" value="Nutrient germinant receptor protein C, domain 3"/>
    <property type="match status" value="1"/>
</dbReference>
<dbReference type="STRING" id="1209989.TepRe1_0735"/>
<evidence type="ECO:0000256" key="1">
    <source>
        <dbReference type="ARBA" id="ARBA00004635"/>
    </source>
</evidence>
<dbReference type="NCBIfam" id="TIGR02887">
    <property type="entry name" value="spore_ger_x_C"/>
    <property type="match status" value="1"/>
</dbReference>
<feature type="domain" description="Spore germination GerAC-like C-terminal" evidence="8">
    <location>
        <begin position="213"/>
        <end position="379"/>
    </location>
</feature>
<evidence type="ECO:0000259" key="9">
    <source>
        <dbReference type="Pfam" id="PF25198"/>
    </source>
</evidence>
<keyword evidence="5" id="KW-0472">Membrane</keyword>
<dbReference type="KEGG" id="tep:TepRe1_0735"/>
<dbReference type="InterPro" id="IPR057336">
    <property type="entry name" value="GerAC_N"/>
</dbReference>
<dbReference type="AlphaFoldDB" id="F4LWM0"/>
<dbReference type="GO" id="GO:0009847">
    <property type="term" value="P:spore germination"/>
    <property type="evidence" value="ECO:0007669"/>
    <property type="project" value="InterPro"/>
</dbReference>
<sequence length="388" mass="42942">MKKCFIVCLAVILLVTLNGCWNRRELDAISIVTAVGIDKSKTEEKIQTTFQIMKPSALKTSGSSSSGEQKGVWTLSSTGYTIFDAARNATMQTDRKLFFPENKVIVIGEEVAKSGIAPFLDFFLKDPEPRRLSWLLIAKGEASDIIKAKHEQENIPAKAIRGMIKASSATSTAVQVNLNDFAKCLSTPGVDPVACRIELIGDGKQSDKKMCVTGAAVFKKDKLVGWLDRPETRGLNWVLGKVGSGIIVVKSPKEENKDVALEIIRAGSKITPEIRDGKITITVEIHEEGNLAEQMSNVQLTNVETFKELEKRKAQVIKNEINAVLDKAQKEWGTDIFGFGEAIHRKYPKEWKELKGKWREEFPKVDIQVKVDAKLRTAGVSTAPSKVR</sequence>
<reference evidence="11" key="1">
    <citation type="journal article" date="2013" name="Genome Announc.">
        <title>First genome sequence of a syntrophic acetate-oxidizing bacterium, Tepidanaerobacter acetatoxydans strain Re1.</title>
        <authorList>
            <person name="Manzoor S."/>
            <person name="Bongcam-Rudloff E."/>
            <person name="Schnurer A."/>
            <person name="Muller B."/>
        </authorList>
    </citation>
    <scope>NUCLEOTIDE SEQUENCE [LARGE SCALE GENOMIC DNA]</scope>
    <source>
        <strain evidence="11">Re1</strain>
    </source>
</reference>
<comment type="subcellular location">
    <subcellularLocation>
        <location evidence="1">Membrane</location>
        <topology evidence="1">Lipid-anchor</topology>
    </subcellularLocation>
</comment>
<dbReference type="GO" id="GO:0016020">
    <property type="term" value="C:membrane"/>
    <property type="evidence" value="ECO:0007669"/>
    <property type="project" value="UniProtKB-SubCell"/>
</dbReference>
<keyword evidence="7" id="KW-0449">Lipoprotein</keyword>
<dbReference type="KEGG" id="tae:TepiRe1_0795"/>
<dbReference type="Pfam" id="PF05504">
    <property type="entry name" value="Spore_GerAC"/>
    <property type="match status" value="1"/>
</dbReference>
<accession>F4LWM0</accession>
<proteinExistence type="inferred from homology"/>
<dbReference type="EMBL" id="HF563609">
    <property type="protein sequence ID" value="CDI40483.1"/>
    <property type="molecule type" value="Genomic_DNA"/>
</dbReference>
<organism evidence="10 11">
    <name type="scientific">Tepidanaerobacter acetatoxydans (strain DSM 21804 / JCM 16047 / Re1)</name>
    <dbReference type="NCBI Taxonomy" id="1209989"/>
    <lineage>
        <taxon>Bacteria</taxon>
        <taxon>Bacillati</taxon>
        <taxon>Bacillota</taxon>
        <taxon>Clostridia</taxon>
        <taxon>Thermosediminibacterales</taxon>
        <taxon>Tepidanaerobacteraceae</taxon>
        <taxon>Tepidanaerobacter</taxon>
    </lineage>
</organism>
<evidence type="ECO:0000313" key="11">
    <source>
        <dbReference type="Proteomes" id="UP000010802"/>
    </source>
</evidence>
<keyword evidence="6" id="KW-0564">Palmitate</keyword>
<gene>
    <name evidence="10" type="ordered locus">TEPIRE1_0795</name>
</gene>
<name>F4LWM0_TEPAE</name>
<keyword evidence="3" id="KW-0309">Germination</keyword>
<dbReference type="OrthoDB" id="9816067at2"/>
<evidence type="ECO:0000313" key="10">
    <source>
        <dbReference type="EMBL" id="CDI40483.1"/>
    </source>
</evidence>
<dbReference type="HOGENOM" id="CLU_051140_0_0_9"/>
<evidence type="ECO:0000256" key="2">
    <source>
        <dbReference type="ARBA" id="ARBA00007886"/>
    </source>
</evidence>
<protein>
    <submittedName>
        <fullName evidence="10">Germination protein, Ger(X)C family</fullName>
    </submittedName>
</protein>
<dbReference type="Proteomes" id="UP000010802">
    <property type="component" value="Chromosome"/>
</dbReference>
<dbReference type="InterPro" id="IPR046953">
    <property type="entry name" value="Spore_GerAC-like_C"/>
</dbReference>
<evidence type="ECO:0000256" key="3">
    <source>
        <dbReference type="ARBA" id="ARBA00022544"/>
    </source>
</evidence>
<dbReference type="PANTHER" id="PTHR35789:SF1">
    <property type="entry name" value="SPORE GERMINATION PROTEIN B3"/>
    <property type="match status" value="1"/>
</dbReference>
<dbReference type="InterPro" id="IPR038501">
    <property type="entry name" value="Spore_GerAC_C_sf"/>
</dbReference>
<dbReference type="Gene3D" id="6.20.190.10">
    <property type="entry name" value="Nutrient germinant receptor protein C, domain 1"/>
    <property type="match status" value="1"/>
</dbReference>
<evidence type="ECO:0000259" key="8">
    <source>
        <dbReference type="Pfam" id="PF05504"/>
    </source>
</evidence>
<dbReference type="Pfam" id="PF25198">
    <property type="entry name" value="Spore_GerAC_N"/>
    <property type="match status" value="1"/>
</dbReference>
<feature type="domain" description="Spore germination protein N-terminal" evidence="9">
    <location>
        <begin position="22"/>
        <end position="198"/>
    </location>
</feature>
<evidence type="ECO:0000256" key="6">
    <source>
        <dbReference type="ARBA" id="ARBA00023139"/>
    </source>
</evidence>
<keyword evidence="11" id="KW-1185">Reference proteome</keyword>